<gene>
    <name evidence="4" type="ORF">FRIFI_0175</name>
</gene>
<proteinExistence type="predicted"/>
<comment type="cofactor">
    <cofactor evidence="2">
        <name>Mn(2+)</name>
        <dbReference type="ChEBI" id="CHEBI:29035"/>
    </cofactor>
    <text evidence="2">The Mn(2+) ion enhances activity.</text>
</comment>
<dbReference type="SUPFAM" id="SSF55031">
    <property type="entry name" value="Bacterial exopeptidase dimerisation domain"/>
    <property type="match status" value="1"/>
</dbReference>
<accession>A0A2P2BMU1</accession>
<dbReference type="GO" id="GO:0019877">
    <property type="term" value="P:diaminopimelate biosynthetic process"/>
    <property type="evidence" value="ECO:0007669"/>
    <property type="project" value="TreeGrafter"/>
</dbReference>
<dbReference type="InterPro" id="IPR017439">
    <property type="entry name" value="Amidohydrolase"/>
</dbReference>
<keyword evidence="2" id="KW-0464">Manganese</keyword>
<dbReference type="InterPro" id="IPR036264">
    <property type="entry name" value="Bact_exopeptidase_dim_dom"/>
</dbReference>
<organism evidence="4 5">
    <name type="scientific">Romboutsia hominis</name>
    <dbReference type="NCBI Taxonomy" id="1507512"/>
    <lineage>
        <taxon>Bacteria</taxon>
        <taxon>Bacillati</taxon>
        <taxon>Bacillota</taxon>
        <taxon>Clostridia</taxon>
        <taxon>Peptostreptococcales</taxon>
        <taxon>Peptostreptococcaceae</taxon>
        <taxon>Romboutsia</taxon>
    </lineage>
</organism>
<feature type="binding site" evidence="2">
    <location>
        <position position="88"/>
    </location>
    <ligand>
        <name>Mn(2+)</name>
        <dbReference type="ChEBI" id="CHEBI:29035"/>
        <label>2</label>
    </ligand>
</feature>
<dbReference type="PANTHER" id="PTHR11014">
    <property type="entry name" value="PEPTIDASE M20 FAMILY MEMBER"/>
    <property type="match status" value="1"/>
</dbReference>
<evidence type="ECO:0000313" key="5">
    <source>
        <dbReference type="Proteomes" id="UP000245695"/>
    </source>
</evidence>
<keyword evidence="5" id="KW-1185">Reference proteome</keyword>
<dbReference type="EMBL" id="LN650648">
    <property type="protein sequence ID" value="CEI71727.1"/>
    <property type="molecule type" value="Genomic_DNA"/>
</dbReference>
<dbReference type="Gene3D" id="3.40.630.10">
    <property type="entry name" value="Zn peptidases"/>
    <property type="match status" value="1"/>
</dbReference>
<dbReference type="Pfam" id="PF01546">
    <property type="entry name" value="Peptidase_M20"/>
    <property type="match status" value="1"/>
</dbReference>
<evidence type="ECO:0000256" key="2">
    <source>
        <dbReference type="PIRSR" id="PIRSR005962-1"/>
    </source>
</evidence>
<dbReference type="Pfam" id="PF07687">
    <property type="entry name" value="M20_dimer"/>
    <property type="match status" value="1"/>
</dbReference>
<dbReference type="PANTHER" id="PTHR11014:SF98">
    <property type="entry name" value="N-ACETYLDIAMINOPIMELATE DEACETYLASE"/>
    <property type="match status" value="1"/>
</dbReference>
<keyword evidence="1" id="KW-0378">Hydrolase</keyword>
<dbReference type="InterPro" id="IPR011650">
    <property type="entry name" value="Peptidase_M20_dimer"/>
</dbReference>
<reference evidence="4 5" key="1">
    <citation type="submission" date="2014-09" db="EMBL/GenBank/DDBJ databases">
        <authorList>
            <person name="Hornung B.V."/>
        </authorList>
    </citation>
    <scope>NUCLEOTIDE SEQUENCE [LARGE SCALE GENOMIC DNA]</scope>
    <source>
        <strain evidence="4 5">FRIFI</strain>
    </source>
</reference>
<dbReference type="KEGG" id="rhom:FRIFI_0175"/>
<dbReference type="PIRSF" id="PIRSF005962">
    <property type="entry name" value="Pept_M20D_amidohydro"/>
    <property type="match status" value="1"/>
</dbReference>
<dbReference type="NCBIfam" id="TIGR01891">
    <property type="entry name" value="amidohydrolases"/>
    <property type="match status" value="1"/>
</dbReference>
<dbReference type="SUPFAM" id="SSF53187">
    <property type="entry name" value="Zn-dependent exopeptidases"/>
    <property type="match status" value="1"/>
</dbReference>
<dbReference type="InterPro" id="IPR002933">
    <property type="entry name" value="Peptidase_M20"/>
</dbReference>
<name>A0A2P2BMU1_9FIRM</name>
<keyword evidence="2" id="KW-0479">Metal-binding</keyword>
<evidence type="ECO:0000259" key="3">
    <source>
        <dbReference type="Pfam" id="PF07687"/>
    </source>
</evidence>
<feature type="domain" description="Peptidase M20 dimerisation" evidence="3">
    <location>
        <begin position="173"/>
        <end position="263"/>
    </location>
</feature>
<evidence type="ECO:0000313" key="4">
    <source>
        <dbReference type="EMBL" id="CEI71727.1"/>
    </source>
</evidence>
<dbReference type="FunFam" id="3.30.70.360:FF:000001">
    <property type="entry name" value="N-acetyldiaminopimelate deacetylase"/>
    <property type="match status" value="1"/>
</dbReference>
<dbReference type="GO" id="GO:0046872">
    <property type="term" value="F:metal ion binding"/>
    <property type="evidence" value="ECO:0007669"/>
    <property type="project" value="UniProtKB-KW"/>
</dbReference>
<feature type="binding site" evidence="2">
    <location>
        <position position="122"/>
    </location>
    <ligand>
        <name>Mn(2+)</name>
        <dbReference type="ChEBI" id="CHEBI:29035"/>
        <label>2</label>
    </ligand>
</feature>
<dbReference type="Proteomes" id="UP000245695">
    <property type="component" value="Chromosome 1"/>
</dbReference>
<protein>
    <submittedName>
        <fullName evidence="4">N-acetyldiaminopimelate deacetylase</fullName>
    </submittedName>
</protein>
<dbReference type="GO" id="GO:0050118">
    <property type="term" value="F:N-acetyldiaminopimelate deacetylase activity"/>
    <property type="evidence" value="ECO:0007669"/>
    <property type="project" value="TreeGrafter"/>
</dbReference>
<feature type="binding site" evidence="2">
    <location>
        <position position="86"/>
    </location>
    <ligand>
        <name>Mn(2+)</name>
        <dbReference type="ChEBI" id="CHEBI:29035"/>
        <label>2</label>
    </ligand>
</feature>
<feature type="binding site" evidence="2">
    <location>
        <position position="343"/>
    </location>
    <ligand>
        <name>Mn(2+)</name>
        <dbReference type="ChEBI" id="CHEBI:29035"/>
        <label>2</label>
    </ligand>
</feature>
<dbReference type="Gene3D" id="3.30.70.360">
    <property type="match status" value="1"/>
</dbReference>
<feature type="binding site" evidence="2">
    <location>
        <position position="148"/>
    </location>
    <ligand>
        <name>Mn(2+)</name>
        <dbReference type="ChEBI" id="CHEBI:29035"/>
        <label>2</label>
    </ligand>
</feature>
<evidence type="ECO:0000256" key="1">
    <source>
        <dbReference type="ARBA" id="ARBA00022801"/>
    </source>
</evidence>
<sequence length="372" mass="42014">MIKNIPLENKINKHRKILNSIAELGRKEFKTSQYIKDYLDGINISYKEYLDTSIVGIIKGNNGDKTIAFRADMDGLLTDEGPKHLCGHDGHMSILLGLIEFISMNKEKLKDDIVFIFQQAEEGPGGANELIEAGIIQEYNIDEIYGLHIYPDIETGYIGVRSGYFMAQAGDIDINIYAKSGHGAMPQNGIDGVVVASNLVTNLQTIISRNVSPIDTAVLSIGIINGGTRRNIIAENVNLQGTIRTFKPEVYSKIKKRILEVCKGMEVLYNCKVDLKIRDDYPAVNNDKKLYEEFIQIIDKDRLIQLEPLMISEDFSYYQKEVPGLFFMLGARNIEKGFVNGLHNINFDFDEEVLRNGLEIFIKLLKHKRSIC</sequence>
<dbReference type="AlphaFoldDB" id="A0A2P2BMU1"/>
<dbReference type="RefSeq" id="WP_166504730.1">
    <property type="nucleotide sequence ID" value="NZ_JAKNTL010000002.1"/>
</dbReference>